<dbReference type="Pfam" id="PF13613">
    <property type="entry name" value="HTH_Tnp_4"/>
    <property type="match status" value="1"/>
</dbReference>
<keyword evidence="2" id="KW-0540">Nuclease</keyword>
<dbReference type="EMBL" id="AFJL02000087">
    <property type="protein sequence ID" value="EMY05324.1"/>
    <property type="molecule type" value="Genomic_DNA"/>
</dbReference>
<organism evidence="2 3">
    <name type="scientific">Leptospira interrogans str. 2002000626</name>
    <dbReference type="NCBI Taxonomy" id="996803"/>
    <lineage>
        <taxon>Bacteria</taxon>
        <taxon>Pseudomonadati</taxon>
        <taxon>Spirochaetota</taxon>
        <taxon>Spirochaetia</taxon>
        <taxon>Leptospirales</taxon>
        <taxon>Leptospiraceae</taxon>
        <taxon>Leptospira</taxon>
    </lineage>
</organism>
<dbReference type="GO" id="GO:0004519">
    <property type="term" value="F:endonuclease activity"/>
    <property type="evidence" value="ECO:0007669"/>
    <property type="project" value="UniProtKB-KW"/>
</dbReference>
<evidence type="ECO:0000313" key="2">
    <source>
        <dbReference type="EMBL" id="EMY05324.1"/>
    </source>
</evidence>
<keyword evidence="2" id="KW-0255">Endonuclease</keyword>
<dbReference type="InterPro" id="IPR027805">
    <property type="entry name" value="Transposase_HTH_dom"/>
</dbReference>
<dbReference type="AlphaFoldDB" id="A0A829D0S5"/>
<proteinExistence type="predicted"/>
<keyword evidence="2" id="KW-0378">Hydrolase</keyword>
<evidence type="ECO:0000313" key="3">
    <source>
        <dbReference type="Proteomes" id="UP000012329"/>
    </source>
</evidence>
<protein>
    <submittedName>
        <fullName evidence="2">DDE family endonuclease domain protein</fullName>
    </submittedName>
</protein>
<name>A0A829D0S5_LEPIR</name>
<feature type="domain" description="Transposase Helix-turn-helix" evidence="1">
    <location>
        <begin position="19"/>
        <end position="46"/>
    </location>
</feature>
<evidence type="ECO:0000259" key="1">
    <source>
        <dbReference type="Pfam" id="PF13613"/>
    </source>
</evidence>
<gene>
    <name evidence="2" type="ORF">LEP1GSC029_3343</name>
</gene>
<reference evidence="2 3" key="1">
    <citation type="submission" date="2013-02" db="EMBL/GenBank/DDBJ databases">
        <authorList>
            <person name="Harkins D.M."/>
            <person name="Durkin A.S."/>
            <person name="Brinkac L.M."/>
            <person name="Haft D.H."/>
            <person name="Selengut J.D."/>
            <person name="Sanka R."/>
            <person name="DePew J."/>
            <person name="Purushe J."/>
            <person name="Whelen A.C."/>
            <person name="Vinetz J.M."/>
            <person name="Sutton G.G."/>
            <person name="Nierman W.C."/>
            <person name="Fouts D.E."/>
        </authorList>
    </citation>
    <scope>NUCLEOTIDE SEQUENCE [LARGE SCALE GENOMIC DNA]</scope>
    <source>
        <strain evidence="2 3">2002000626</strain>
    </source>
</reference>
<sequence>MKEEIKHNFTKGRKSILQDIEENLFFILFYLKTYPTYDVLGVVFKMEGLLLVSW</sequence>
<dbReference type="Proteomes" id="UP000012329">
    <property type="component" value="Unassembled WGS sequence"/>
</dbReference>
<comment type="caution">
    <text evidence="2">The sequence shown here is derived from an EMBL/GenBank/DDBJ whole genome shotgun (WGS) entry which is preliminary data.</text>
</comment>
<accession>A0A829D0S5</accession>